<keyword evidence="2" id="KW-1185">Reference proteome</keyword>
<name>A0A4Y2GG70_ARAVE</name>
<organism evidence="1 2">
    <name type="scientific">Araneus ventricosus</name>
    <name type="common">Orbweaver spider</name>
    <name type="synonym">Epeira ventricosa</name>
    <dbReference type="NCBI Taxonomy" id="182803"/>
    <lineage>
        <taxon>Eukaryota</taxon>
        <taxon>Metazoa</taxon>
        <taxon>Ecdysozoa</taxon>
        <taxon>Arthropoda</taxon>
        <taxon>Chelicerata</taxon>
        <taxon>Arachnida</taxon>
        <taxon>Araneae</taxon>
        <taxon>Araneomorphae</taxon>
        <taxon>Entelegynae</taxon>
        <taxon>Araneoidea</taxon>
        <taxon>Araneidae</taxon>
        <taxon>Araneus</taxon>
    </lineage>
</organism>
<reference evidence="1 2" key="1">
    <citation type="journal article" date="2019" name="Sci. Rep.">
        <title>Orb-weaving spider Araneus ventricosus genome elucidates the spidroin gene catalogue.</title>
        <authorList>
            <person name="Kono N."/>
            <person name="Nakamura H."/>
            <person name="Ohtoshi R."/>
            <person name="Moran D.A.P."/>
            <person name="Shinohara A."/>
            <person name="Yoshida Y."/>
            <person name="Fujiwara M."/>
            <person name="Mori M."/>
            <person name="Tomita M."/>
            <person name="Arakawa K."/>
        </authorList>
    </citation>
    <scope>NUCLEOTIDE SEQUENCE [LARGE SCALE GENOMIC DNA]</scope>
</reference>
<protein>
    <submittedName>
        <fullName evidence="1">Uncharacterized protein</fullName>
    </submittedName>
</protein>
<evidence type="ECO:0000313" key="1">
    <source>
        <dbReference type="EMBL" id="GBM51538.1"/>
    </source>
</evidence>
<proteinExistence type="predicted"/>
<dbReference type="AlphaFoldDB" id="A0A4Y2GG70"/>
<gene>
    <name evidence="1" type="ORF">AVEN_130214_1</name>
</gene>
<evidence type="ECO:0000313" key="2">
    <source>
        <dbReference type="Proteomes" id="UP000499080"/>
    </source>
</evidence>
<sequence length="207" mass="22889">MTERDIHAKTEGCGGLVFKSRLHWRRFPGFKPYSTDDLLCMLTSSGSPETLGNLINSISDTWKLGYESLDSLKQPSKSFLHPNSNNGNAERSMDEPWKVLMNIQMFEKSSDSRLQGNVTSAGRGGLVVRSQIWGRRAPGSNPDTNVNPYPSCIGPVARYPYIGAKRPPNCGETRQLEQASIFGAHGRIAALGRRENPTPRNRLGKIS</sequence>
<dbReference type="EMBL" id="BGPR01001341">
    <property type="protein sequence ID" value="GBM51538.1"/>
    <property type="molecule type" value="Genomic_DNA"/>
</dbReference>
<comment type="caution">
    <text evidence="1">The sequence shown here is derived from an EMBL/GenBank/DDBJ whole genome shotgun (WGS) entry which is preliminary data.</text>
</comment>
<accession>A0A4Y2GG70</accession>
<dbReference type="Proteomes" id="UP000499080">
    <property type="component" value="Unassembled WGS sequence"/>
</dbReference>